<reference evidence="3 4" key="1">
    <citation type="submission" date="2023-07" db="EMBL/GenBank/DDBJ databases">
        <title>Sorghum-associated microbial communities from plants grown in Nebraska, USA.</title>
        <authorList>
            <person name="Schachtman D."/>
        </authorList>
    </citation>
    <scope>NUCLEOTIDE SEQUENCE [LARGE SCALE GENOMIC DNA]</scope>
    <source>
        <strain evidence="3 4">BE124</strain>
    </source>
</reference>
<name>A0ABU1S5U4_9FLAO</name>
<feature type="transmembrane region" description="Helical" evidence="1">
    <location>
        <begin position="268"/>
        <end position="290"/>
    </location>
</feature>
<dbReference type="InterPro" id="IPR029044">
    <property type="entry name" value="Nucleotide-diphossugar_trans"/>
</dbReference>
<dbReference type="RefSeq" id="WP_310008579.1">
    <property type="nucleotide sequence ID" value="NZ_JAVDTX010000007.1"/>
</dbReference>
<keyword evidence="1" id="KW-1133">Transmembrane helix</keyword>
<dbReference type="EMBL" id="JAVDTX010000007">
    <property type="protein sequence ID" value="MDR6846419.1"/>
    <property type="molecule type" value="Genomic_DNA"/>
</dbReference>
<dbReference type="InterPro" id="IPR001173">
    <property type="entry name" value="Glyco_trans_2-like"/>
</dbReference>
<evidence type="ECO:0000259" key="2">
    <source>
        <dbReference type="Pfam" id="PF00535"/>
    </source>
</evidence>
<feature type="domain" description="Glycosyltransferase 2-like" evidence="2">
    <location>
        <begin position="4"/>
        <end position="131"/>
    </location>
</feature>
<accession>A0ABU1S5U4</accession>
<dbReference type="Pfam" id="PF00535">
    <property type="entry name" value="Glycos_transf_2"/>
    <property type="match status" value="1"/>
</dbReference>
<dbReference type="PANTHER" id="PTHR22916">
    <property type="entry name" value="GLYCOSYLTRANSFERASE"/>
    <property type="match status" value="1"/>
</dbReference>
<keyword evidence="1" id="KW-0472">Membrane</keyword>
<gene>
    <name evidence="3" type="ORF">J2W95_003135</name>
</gene>
<protein>
    <submittedName>
        <fullName evidence="3">Glycosyltransferase involved in cell wall biosynthesis</fullName>
    </submittedName>
</protein>
<organism evidence="3 4">
    <name type="scientific">Flavobacterium granuli</name>
    <dbReference type="NCBI Taxonomy" id="280093"/>
    <lineage>
        <taxon>Bacteria</taxon>
        <taxon>Pseudomonadati</taxon>
        <taxon>Bacteroidota</taxon>
        <taxon>Flavobacteriia</taxon>
        <taxon>Flavobacteriales</taxon>
        <taxon>Flavobacteriaceae</taxon>
        <taxon>Flavobacterium</taxon>
    </lineage>
</organism>
<evidence type="ECO:0000313" key="4">
    <source>
        <dbReference type="Proteomes" id="UP001261871"/>
    </source>
</evidence>
<proteinExistence type="predicted"/>
<dbReference type="Proteomes" id="UP001261871">
    <property type="component" value="Unassembled WGS sequence"/>
</dbReference>
<dbReference type="PANTHER" id="PTHR22916:SF3">
    <property type="entry name" value="UDP-GLCNAC:BETAGAL BETA-1,3-N-ACETYLGLUCOSAMINYLTRANSFERASE-LIKE PROTEIN 1"/>
    <property type="match status" value="1"/>
</dbReference>
<evidence type="ECO:0000313" key="3">
    <source>
        <dbReference type="EMBL" id="MDR6846419.1"/>
    </source>
</evidence>
<sequence>MLAIIIPYYKLTFFEAALQSLANQTDKRFKVYIGDDASPENPMDLLEKYNGKFDFVYHRFDTNFGGTSLTKQWERCIALSGNEEWIMILGDDDVLNENVIRDFYSNKDEIDDLNIDVVRFSTMTIDENDNKISKTFIHPKIENAVDSLMRKLKNLTRNSLSEYVFRKVKFCYYSFKDFPSGLFSDDILILEHTSFKNIFTINSSVVEIRKSKFNLSGSGLKINKRFKAILQFYQTLLTVLNEKFNKEQIAYIEYKLEREVFNHRKISIIVFLIKYYFISFKFLKLIRLLIKIIIKIPKLIYLKLTKHRE</sequence>
<dbReference type="CDD" id="cd00761">
    <property type="entry name" value="Glyco_tranf_GTA_type"/>
    <property type="match status" value="1"/>
</dbReference>
<keyword evidence="1" id="KW-0812">Transmembrane</keyword>
<keyword evidence="4" id="KW-1185">Reference proteome</keyword>
<evidence type="ECO:0000256" key="1">
    <source>
        <dbReference type="SAM" id="Phobius"/>
    </source>
</evidence>
<dbReference type="Gene3D" id="3.90.550.10">
    <property type="entry name" value="Spore Coat Polysaccharide Biosynthesis Protein SpsA, Chain A"/>
    <property type="match status" value="1"/>
</dbReference>
<dbReference type="SUPFAM" id="SSF53448">
    <property type="entry name" value="Nucleotide-diphospho-sugar transferases"/>
    <property type="match status" value="1"/>
</dbReference>
<comment type="caution">
    <text evidence="3">The sequence shown here is derived from an EMBL/GenBank/DDBJ whole genome shotgun (WGS) entry which is preliminary data.</text>
</comment>